<name>A0A913ZII4_PATMI</name>
<keyword evidence="4" id="KW-1185">Reference proteome</keyword>
<dbReference type="InterPro" id="IPR036047">
    <property type="entry name" value="F-box-like_dom_sf"/>
</dbReference>
<dbReference type="AlphaFoldDB" id="A0A913ZII4"/>
<feature type="compositionally biased region" description="Polar residues" evidence="1">
    <location>
        <begin position="229"/>
        <end position="242"/>
    </location>
</feature>
<dbReference type="PROSITE" id="PS50181">
    <property type="entry name" value="FBOX"/>
    <property type="match status" value="1"/>
</dbReference>
<dbReference type="GeneID" id="119724568"/>
<feature type="region of interest" description="Disordered" evidence="1">
    <location>
        <begin position="223"/>
        <end position="278"/>
    </location>
</feature>
<dbReference type="CTD" id="157574"/>
<feature type="region of interest" description="Disordered" evidence="1">
    <location>
        <begin position="295"/>
        <end position="428"/>
    </location>
</feature>
<reference evidence="3" key="1">
    <citation type="submission" date="2022-11" db="UniProtKB">
        <authorList>
            <consortium name="EnsemblMetazoa"/>
        </authorList>
    </citation>
    <scope>IDENTIFICATION</scope>
</reference>
<dbReference type="OrthoDB" id="10257471at2759"/>
<accession>A0A913ZII4</accession>
<feature type="compositionally biased region" description="Basic and acidic residues" evidence="1">
    <location>
        <begin position="295"/>
        <end position="306"/>
    </location>
</feature>
<sequence>MRQRKWRPSEGRSCVHWIRNFEDCFGPLLRRKPGSNCFREAGSTQGIIMAWSGEQKRLENKKKNLDSKIRFSAWTPMNHTPTNDKVYEERKDVLRKWFDRWSDTQRRASIVEIMERCSLGQLQFMKQIAVAKLPIVCQDFTRELPRAICLYIFSFLDPRSLCRCAQVCWYWKYLTELDQIWMPKALRLSWYLTFSPSPYETGVWKRHYLENVRGLHYVNPKESKVPASSELNGNTADSPTPDKTSKRSAPKLKSKPPKPLEHKPWRANAPMAEDIKRNNYLDNPDEILLQRQKRLERNKQMRERRNSASASDLTKDPERAAKKTQASVNMAYKLKKAKSSSNIASDEKPASNLAPDRPMWAQNTENLPPDMLVTADTIGGKDASRRPPPLAKNIPRSAAVRRNDRDLPEGDLFPTRGWQQVDFSDDEG</sequence>
<dbReference type="CDD" id="cd22172">
    <property type="entry name" value="F-box_FBXO16"/>
    <property type="match status" value="1"/>
</dbReference>
<dbReference type="PANTHER" id="PTHR46857:SF2">
    <property type="entry name" value="F-BOX ONLY PROTEIN 16"/>
    <property type="match status" value="1"/>
</dbReference>
<dbReference type="SUPFAM" id="SSF81383">
    <property type="entry name" value="F-box domain"/>
    <property type="match status" value="1"/>
</dbReference>
<protein>
    <recommendedName>
        <fullName evidence="2">F-box domain-containing protein</fullName>
    </recommendedName>
</protein>
<dbReference type="PANTHER" id="PTHR46857">
    <property type="entry name" value="EPITHELIAL CELL-TRANSFORMING SEQUENCE 2 ONCOGENE-LIKE"/>
    <property type="match status" value="1"/>
</dbReference>
<feature type="domain" description="F-box" evidence="2">
    <location>
        <begin position="138"/>
        <end position="184"/>
    </location>
</feature>
<dbReference type="OMA" id="CAQVCWY"/>
<proteinExistence type="predicted"/>
<dbReference type="Proteomes" id="UP000887568">
    <property type="component" value="Unplaced"/>
</dbReference>
<evidence type="ECO:0000259" key="2">
    <source>
        <dbReference type="PROSITE" id="PS50181"/>
    </source>
</evidence>
<dbReference type="Pfam" id="PF12937">
    <property type="entry name" value="F-box-like"/>
    <property type="match status" value="1"/>
</dbReference>
<evidence type="ECO:0000256" key="1">
    <source>
        <dbReference type="SAM" id="MobiDB-lite"/>
    </source>
</evidence>
<feature type="compositionally biased region" description="Basic residues" evidence="1">
    <location>
        <begin position="246"/>
        <end position="256"/>
    </location>
</feature>
<dbReference type="Gene3D" id="1.20.1280.50">
    <property type="match status" value="1"/>
</dbReference>
<dbReference type="EnsemblMetazoa" id="XM_038195674.1">
    <property type="protein sequence ID" value="XP_038051602.1"/>
    <property type="gene ID" value="LOC119724568"/>
</dbReference>
<evidence type="ECO:0000313" key="3">
    <source>
        <dbReference type="EnsemblMetazoa" id="XP_038051602.1"/>
    </source>
</evidence>
<dbReference type="RefSeq" id="XP_038051602.1">
    <property type="nucleotide sequence ID" value="XM_038195674.1"/>
</dbReference>
<dbReference type="InterPro" id="IPR052805">
    <property type="entry name" value="GEF_Ubiquitin-Prot_Reg"/>
</dbReference>
<organism evidence="3 4">
    <name type="scientific">Patiria miniata</name>
    <name type="common">Bat star</name>
    <name type="synonym">Asterina miniata</name>
    <dbReference type="NCBI Taxonomy" id="46514"/>
    <lineage>
        <taxon>Eukaryota</taxon>
        <taxon>Metazoa</taxon>
        <taxon>Echinodermata</taxon>
        <taxon>Eleutherozoa</taxon>
        <taxon>Asterozoa</taxon>
        <taxon>Asteroidea</taxon>
        <taxon>Valvatacea</taxon>
        <taxon>Valvatida</taxon>
        <taxon>Asterinidae</taxon>
        <taxon>Patiria</taxon>
    </lineage>
</organism>
<evidence type="ECO:0000313" key="4">
    <source>
        <dbReference type="Proteomes" id="UP000887568"/>
    </source>
</evidence>
<dbReference type="InterPro" id="IPR001810">
    <property type="entry name" value="F-box_dom"/>
</dbReference>